<sequence length="120" mass="13955">MANMSKNQTEFDDSMLAQQTAYGLRLQEMETRQEKMWQFQQEAWQAQHQFQQEKSNQNLVRMIPTKIPPAIRDNFKAGRPLFHWMLRPWPPEGSSNTLGQQATPAVNVPRNPNAIADDED</sequence>
<comment type="caution">
    <text evidence="2">The sequence shown here is derived from an EMBL/GenBank/DDBJ whole genome shotgun (WGS) entry which is preliminary data.</text>
</comment>
<dbReference type="EMBL" id="JASCZI010122851">
    <property type="protein sequence ID" value="MED6164807.1"/>
    <property type="molecule type" value="Genomic_DNA"/>
</dbReference>
<proteinExistence type="predicted"/>
<evidence type="ECO:0000256" key="1">
    <source>
        <dbReference type="SAM" id="MobiDB-lite"/>
    </source>
</evidence>
<feature type="region of interest" description="Disordered" evidence="1">
    <location>
        <begin position="92"/>
        <end position="120"/>
    </location>
</feature>
<name>A0ABU6UU38_9FABA</name>
<gene>
    <name evidence="2" type="ORF">PIB30_093740</name>
</gene>
<reference evidence="2 3" key="1">
    <citation type="journal article" date="2023" name="Plants (Basel)">
        <title>Bridging the Gap: Combining Genomics and Transcriptomics Approaches to Understand Stylosanthes scabra, an Orphan Legume from the Brazilian Caatinga.</title>
        <authorList>
            <person name="Ferreira-Neto J.R.C."/>
            <person name="da Silva M.D."/>
            <person name="Binneck E."/>
            <person name="de Melo N.F."/>
            <person name="da Silva R.H."/>
            <person name="de Melo A.L.T.M."/>
            <person name="Pandolfi V."/>
            <person name="Bustamante F.O."/>
            <person name="Brasileiro-Vidal A.C."/>
            <person name="Benko-Iseppon A.M."/>
        </authorList>
    </citation>
    <scope>NUCLEOTIDE SEQUENCE [LARGE SCALE GENOMIC DNA]</scope>
    <source>
        <tissue evidence="2">Leaves</tissue>
    </source>
</reference>
<protein>
    <submittedName>
        <fullName evidence="2">Uncharacterized protein</fullName>
    </submittedName>
</protein>
<evidence type="ECO:0000313" key="2">
    <source>
        <dbReference type="EMBL" id="MED6164807.1"/>
    </source>
</evidence>
<keyword evidence="3" id="KW-1185">Reference proteome</keyword>
<dbReference type="Proteomes" id="UP001341840">
    <property type="component" value="Unassembled WGS sequence"/>
</dbReference>
<accession>A0ABU6UU38</accession>
<feature type="compositionally biased region" description="Polar residues" evidence="1">
    <location>
        <begin position="93"/>
        <end position="104"/>
    </location>
</feature>
<organism evidence="2 3">
    <name type="scientific">Stylosanthes scabra</name>
    <dbReference type="NCBI Taxonomy" id="79078"/>
    <lineage>
        <taxon>Eukaryota</taxon>
        <taxon>Viridiplantae</taxon>
        <taxon>Streptophyta</taxon>
        <taxon>Embryophyta</taxon>
        <taxon>Tracheophyta</taxon>
        <taxon>Spermatophyta</taxon>
        <taxon>Magnoliopsida</taxon>
        <taxon>eudicotyledons</taxon>
        <taxon>Gunneridae</taxon>
        <taxon>Pentapetalae</taxon>
        <taxon>rosids</taxon>
        <taxon>fabids</taxon>
        <taxon>Fabales</taxon>
        <taxon>Fabaceae</taxon>
        <taxon>Papilionoideae</taxon>
        <taxon>50 kb inversion clade</taxon>
        <taxon>dalbergioids sensu lato</taxon>
        <taxon>Dalbergieae</taxon>
        <taxon>Pterocarpus clade</taxon>
        <taxon>Stylosanthes</taxon>
    </lineage>
</organism>
<evidence type="ECO:0000313" key="3">
    <source>
        <dbReference type="Proteomes" id="UP001341840"/>
    </source>
</evidence>